<feature type="region of interest" description="Disordered" evidence="1">
    <location>
        <begin position="1"/>
        <end position="56"/>
    </location>
</feature>
<sequence>MQIKENCTTVAPAPFPGAVADDEPSPSPSRPDTPDHQDLDHAHDHHHHHGRNYSIVSIASSCQSSASHFQQDPLAVTGDNQLHHRHLATAATIDSIVSSSTGTTTAMVNNLMTAPLVLTSDIVKSP</sequence>
<keyword evidence="3" id="KW-1185">Reference proteome</keyword>
<name>A0ABR1U3B7_9PEZI</name>
<dbReference type="EMBL" id="JAQQWM010000008">
    <property type="protein sequence ID" value="KAK8053386.1"/>
    <property type="molecule type" value="Genomic_DNA"/>
</dbReference>
<reference evidence="2 3" key="1">
    <citation type="submission" date="2023-01" db="EMBL/GenBank/DDBJ databases">
        <title>Analysis of 21 Apiospora genomes using comparative genomics revels a genus with tremendous synthesis potential of carbohydrate active enzymes and secondary metabolites.</title>
        <authorList>
            <person name="Sorensen T."/>
        </authorList>
    </citation>
    <scope>NUCLEOTIDE SEQUENCE [LARGE SCALE GENOMIC DNA]</scope>
    <source>
        <strain evidence="2 3">CBS 83171</strain>
    </source>
</reference>
<evidence type="ECO:0000313" key="2">
    <source>
        <dbReference type="EMBL" id="KAK8053386.1"/>
    </source>
</evidence>
<evidence type="ECO:0000256" key="1">
    <source>
        <dbReference type="SAM" id="MobiDB-lite"/>
    </source>
</evidence>
<comment type="caution">
    <text evidence="2">The sequence shown here is derived from an EMBL/GenBank/DDBJ whole genome shotgun (WGS) entry which is preliminary data.</text>
</comment>
<proteinExistence type="predicted"/>
<gene>
    <name evidence="2" type="ORF">PG996_012687</name>
</gene>
<accession>A0ABR1U3B7</accession>
<organism evidence="2 3">
    <name type="scientific">Apiospora saccharicola</name>
    <dbReference type="NCBI Taxonomy" id="335842"/>
    <lineage>
        <taxon>Eukaryota</taxon>
        <taxon>Fungi</taxon>
        <taxon>Dikarya</taxon>
        <taxon>Ascomycota</taxon>
        <taxon>Pezizomycotina</taxon>
        <taxon>Sordariomycetes</taxon>
        <taxon>Xylariomycetidae</taxon>
        <taxon>Amphisphaeriales</taxon>
        <taxon>Apiosporaceae</taxon>
        <taxon>Apiospora</taxon>
    </lineage>
</organism>
<feature type="compositionally biased region" description="Basic and acidic residues" evidence="1">
    <location>
        <begin position="32"/>
        <end position="43"/>
    </location>
</feature>
<dbReference type="Proteomes" id="UP001446871">
    <property type="component" value="Unassembled WGS sequence"/>
</dbReference>
<evidence type="ECO:0000313" key="3">
    <source>
        <dbReference type="Proteomes" id="UP001446871"/>
    </source>
</evidence>
<protein>
    <submittedName>
        <fullName evidence="2">Uncharacterized protein</fullName>
    </submittedName>
</protein>